<name>A0A4Y2D345_ARAVE</name>
<comment type="caution">
    <text evidence="1">The sequence shown here is derived from an EMBL/GenBank/DDBJ whole genome shotgun (WGS) entry which is preliminary data.</text>
</comment>
<dbReference type="Proteomes" id="UP000499080">
    <property type="component" value="Unassembled WGS sequence"/>
</dbReference>
<reference evidence="1 2" key="1">
    <citation type="journal article" date="2019" name="Sci. Rep.">
        <title>Orb-weaving spider Araneus ventricosus genome elucidates the spidroin gene catalogue.</title>
        <authorList>
            <person name="Kono N."/>
            <person name="Nakamura H."/>
            <person name="Ohtoshi R."/>
            <person name="Moran D.A.P."/>
            <person name="Shinohara A."/>
            <person name="Yoshida Y."/>
            <person name="Fujiwara M."/>
            <person name="Mori M."/>
            <person name="Tomita M."/>
            <person name="Arakawa K."/>
        </authorList>
    </citation>
    <scope>NUCLEOTIDE SEQUENCE [LARGE SCALE GENOMIC DNA]</scope>
</reference>
<evidence type="ECO:0000313" key="1">
    <source>
        <dbReference type="EMBL" id="GBM10556.1"/>
    </source>
</evidence>
<keyword evidence="2" id="KW-1185">Reference proteome</keyword>
<organism evidence="1 2">
    <name type="scientific">Araneus ventricosus</name>
    <name type="common">Orbweaver spider</name>
    <name type="synonym">Epeira ventricosa</name>
    <dbReference type="NCBI Taxonomy" id="182803"/>
    <lineage>
        <taxon>Eukaryota</taxon>
        <taxon>Metazoa</taxon>
        <taxon>Ecdysozoa</taxon>
        <taxon>Arthropoda</taxon>
        <taxon>Chelicerata</taxon>
        <taxon>Arachnida</taxon>
        <taxon>Araneae</taxon>
        <taxon>Araneomorphae</taxon>
        <taxon>Entelegynae</taxon>
        <taxon>Araneoidea</taxon>
        <taxon>Araneidae</taxon>
        <taxon>Araneus</taxon>
    </lineage>
</organism>
<protein>
    <submittedName>
        <fullName evidence="1">Uncharacterized protein</fullName>
    </submittedName>
</protein>
<dbReference type="EMBL" id="BGPR01000287">
    <property type="protein sequence ID" value="GBM10556.1"/>
    <property type="molecule type" value="Genomic_DNA"/>
</dbReference>
<evidence type="ECO:0000313" key="2">
    <source>
        <dbReference type="Proteomes" id="UP000499080"/>
    </source>
</evidence>
<gene>
    <name evidence="1" type="ORF">AVEN_109341_1</name>
</gene>
<sequence length="163" mass="18461">MQANLTTMVLCRNQVSNRELFDSEFKTLPPGIRVHKICARKSLEAAFEKFKQTVLTIKSLVGAIKGEKEWKRRLQRNSLIDHKGKALFKAHHRKLEGGFDGNFIAALLRNKYSLLARQSVITDVSSVRVIFSSFRGGQVKRLSIDMVWQFGEGDANTSVILII</sequence>
<accession>A0A4Y2D345</accession>
<dbReference type="AlphaFoldDB" id="A0A4Y2D345"/>
<proteinExistence type="predicted"/>